<dbReference type="Proteomes" id="UP000326921">
    <property type="component" value="Chromosome"/>
</dbReference>
<proteinExistence type="predicted"/>
<organism evidence="1 2">
    <name type="scientific">Sphingobacterium zhuxiongii</name>
    <dbReference type="NCBI Taxonomy" id="2662364"/>
    <lineage>
        <taxon>Bacteria</taxon>
        <taxon>Pseudomonadati</taxon>
        <taxon>Bacteroidota</taxon>
        <taxon>Sphingobacteriia</taxon>
        <taxon>Sphingobacteriales</taxon>
        <taxon>Sphingobacteriaceae</taxon>
        <taxon>Sphingobacterium</taxon>
    </lineage>
</organism>
<dbReference type="InterPro" id="IPR022298">
    <property type="entry name" value="Conjug_transposon_TraN"/>
</dbReference>
<dbReference type="EMBL" id="CP045652">
    <property type="protein sequence ID" value="QGA27916.1"/>
    <property type="molecule type" value="Genomic_DNA"/>
</dbReference>
<dbReference type="NCBIfam" id="TIGR03780">
    <property type="entry name" value="Bac_Flav_CT_N"/>
    <property type="match status" value="1"/>
</dbReference>
<evidence type="ECO:0000313" key="2">
    <source>
        <dbReference type="Proteomes" id="UP000326921"/>
    </source>
</evidence>
<accession>A0A5Q0QEB4</accession>
<dbReference type="KEGG" id="sphe:GFH32_16985"/>
<protein>
    <submittedName>
        <fullName evidence="1">Conjugative transposon protein TraN</fullName>
    </submittedName>
</protein>
<dbReference type="RefSeq" id="WP_153512743.1">
    <property type="nucleotide sequence ID" value="NZ_CP045652.1"/>
</dbReference>
<sequence length="290" mass="32713">MKMMKPNFKNLRLITVKILSIFGLAISVSIAQQKMPTQLFMHTDTIYLNEQQTTSLAFEQPIAQVDRGSADLLAQRSDFAQDLLQLKAAKADFLTTNLSVLCQNGVLHCITVAYCAHPKSVGYPIAAHPPRRREQPEAYGQSSYADFTANAQQASQCIDPSLSLTRQSQQIEIVLRGLFIRGEHMYFHFSIRNRSYIPYDVERLSLSLRDSKRAKRTAFQEIELSPSYVSGSLGRVASRSSTSLVLVYPKMTLAKGKHIQVRLGEQGGSRHIQFRIKNKHLQQAIPLIQY</sequence>
<gene>
    <name evidence="1" type="primary">traN</name>
    <name evidence="1" type="ORF">GFH32_16985</name>
</gene>
<reference evidence="1 2" key="1">
    <citation type="submission" date="2019-10" db="EMBL/GenBank/DDBJ databases">
        <authorList>
            <person name="Dong K."/>
        </authorList>
    </citation>
    <scope>NUCLEOTIDE SEQUENCE [LARGE SCALE GENOMIC DNA]</scope>
    <source>
        <strain evidence="2">dk4302</strain>
    </source>
</reference>
<name>A0A5Q0QEB4_9SPHI</name>
<dbReference type="AlphaFoldDB" id="A0A5Q0QEB4"/>
<keyword evidence="2" id="KW-1185">Reference proteome</keyword>
<dbReference type="Pfam" id="PF13595">
    <property type="entry name" value="DUF4138"/>
    <property type="match status" value="1"/>
</dbReference>
<evidence type="ECO:0000313" key="1">
    <source>
        <dbReference type="EMBL" id="QGA27916.1"/>
    </source>
</evidence>